<reference evidence="3" key="2">
    <citation type="submission" date="2025-09" db="UniProtKB">
        <authorList>
            <consortium name="Ensembl"/>
        </authorList>
    </citation>
    <scope>IDENTIFICATION</scope>
</reference>
<dbReference type="GO" id="GO:1902387">
    <property type="term" value="F:ceramide 1-phosphate binding"/>
    <property type="evidence" value="ECO:0007669"/>
    <property type="project" value="TreeGrafter"/>
</dbReference>
<dbReference type="InterPro" id="IPR014830">
    <property type="entry name" value="Glycolipid_transfer_prot_dom"/>
</dbReference>
<dbReference type="STRING" id="1676925.ENSPKIP00000040379"/>
<evidence type="ECO:0000259" key="2">
    <source>
        <dbReference type="PROSITE" id="PS51054"/>
    </source>
</evidence>
<dbReference type="GeneTree" id="ENSGT00940000165048"/>
<proteinExistence type="inferred from homology"/>
<dbReference type="GO" id="GO:0003677">
    <property type="term" value="F:DNA binding"/>
    <property type="evidence" value="ECO:0007669"/>
    <property type="project" value="InterPro"/>
</dbReference>
<dbReference type="GO" id="GO:0005829">
    <property type="term" value="C:cytosol"/>
    <property type="evidence" value="ECO:0007669"/>
    <property type="project" value="TreeGrafter"/>
</dbReference>
<dbReference type="GO" id="GO:0006355">
    <property type="term" value="P:regulation of DNA-templated transcription"/>
    <property type="evidence" value="ECO:0007669"/>
    <property type="project" value="InterPro"/>
</dbReference>
<reference evidence="3" key="1">
    <citation type="submission" date="2025-08" db="UniProtKB">
        <authorList>
            <consortium name="Ensembl"/>
        </authorList>
    </citation>
    <scope>IDENTIFICATION</scope>
</reference>
<feature type="domain" description="Orange" evidence="2">
    <location>
        <begin position="1"/>
        <end position="9"/>
    </location>
</feature>
<evidence type="ECO:0000313" key="4">
    <source>
        <dbReference type="Proteomes" id="UP000261540"/>
    </source>
</evidence>
<keyword evidence="4" id="KW-1185">Reference proteome</keyword>
<dbReference type="GO" id="GO:0016020">
    <property type="term" value="C:membrane"/>
    <property type="evidence" value="ECO:0007669"/>
    <property type="project" value="TreeGrafter"/>
</dbReference>
<dbReference type="SUPFAM" id="SSF110004">
    <property type="entry name" value="Glycolipid transfer protein, GLTP"/>
    <property type="match status" value="1"/>
</dbReference>
<evidence type="ECO:0000313" key="3">
    <source>
        <dbReference type="Ensembl" id="ENSPKIP00000040379.1"/>
    </source>
</evidence>
<dbReference type="GO" id="GO:0032691">
    <property type="term" value="P:negative regulation of interleukin-1 beta production"/>
    <property type="evidence" value="ECO:0007669"/>
    <property type="project" value="UniProtKB-ARBA"/>
</dbReference>
<dbReference type="FunFam" id="1.10.3520.10:FF:000002">
    <property type="entry name" value="Ceramide-1-phosphate transfer protein"/>
    <property type="match status" value="1"/>
</dbReference>
<dbReference type="PANTHER" id="PTHR10219">
    <property type="entry name" value="GLYCOLIPID TRANSFER PROTEIN-RELATED"/>
    <property type="match status" value="1"/>
</dbReference>
<comment type="similarity">
    <text evidence="1">Belongs to the GLTP family.</text>
</comment>
<organism evidence="3 4">
    <name type="scientific">Paramormyrops kingsleyae</name>
    <dbReference type="NCBI Taxonomy" id="1676925"/>
    <lineage>
        <taxon>Eukaryota</taxon>
        <taxon>Metazoa</taxon>
        <taxon>Chordata</taxon>
        <taxon>Craniata</taxon>
        <taxon>Vertebrata</taxon>
        <taxon>Euteleostomi</taxon>
        <taxon>Actinopterygii</taxon>
        <taxon>Neopterygii</taxon>
        <taxon>Teleostei</taxon>
        <taxon>Osteoglossocephala</taxon>
        <taxon>Osteoglossomorpha</taxon>
        <taxon>Osteoglossiformes</taxon>
        <taxon>Mormyridae</taxon>
        <taxon>Paramormyrops</taxon>
    </lineage>
</organism>
<dbReference type="GO" id="GO:1902388">
    <property type="term" value="F:ceramide 1-phosphate transfer activity"/>
    <property type="evidence" value="ECO:0007669"/>
    <property type="project" value="TreeGrafter"/>
</dbReference>
<sequence>MVSRLLTHLGATLSPDSDILLQPYLSCWEDPPLPDLRFMESLGTVVSFISQQVRKKVTIIRELAQQDAQMRREGENGQRLPGEAEGNSYRSIRSMIGAELSRGLVNFRTQTPSGCRTLLRLHRALLWLQLFLQKVGEGPDASGELPNPSDLCREAYQLALAHHHSWIAQRAAELAFMAMPDREAMLQLVCVHRQQDAGRVLGRVARALGEVYSRTQNAFEEHGLLDLP</sequence>
<dbReference type="PROSITE" id="PS51054">
    <property type="entry name" value="ORANGE"/>
    <property type="match status" value="1"/>
</dbReference>
<dbReference type="InterPro" id="IPR036497">
    <property type="entry name" value="GLTP_sf"/>
</dbReference>
<evidence type="ECO:0000256" key="1">
    <source>
        <dbReference type="ARBA" id="ARBA00007148"/>
    </source>
</evidence>
<dbReference type="Proteomes" id="UP000261540">
    <property type="component" value="Unplaced"/>
</dbReference>
<dbReference type="AlphaFoldDB" id="A0A3B3TC88"/>
<dbReference type="PANTHER" id="PTHR10219:SF19">
    <property type="entry name" value="GLYCOLIPID TRANSFER PROTEIN DOMAIN-CONTAINING PROTEIN 2"/>
    <property type="match status" value="1"/>
</dbReference>
<dbReference type="Ensembl" id="ENSPKIT00000021398.1">
    <property type="protein sequence ID" value="ENSPKIP00000040379.1"/>
    <property type="gene ID" value="ENSPKIG00000017368.1"/>
</dbReference>
<dbReference type="Gene3D" id="1.10.3520.10">
    <property type="entry name" value="Glycolipid transfer protein"/>
    <property type="match status" value="1"/>
</dbReference>
<accession>A0A3B3TC88</accession>
<name>A0A3B3TC88_9TELE</name>
<dbReference type="InterPro" id="IPR003650">
    <property type="entry name" value="Orange_dom"/>
</dbReference>
<dbReference type="Pfam" id="PF08718">
    <property type="entry name" value="GLTP"/>
    <property type="match status" value="1"/>
</dbReference>
<protein>
    <submittedName>
        <fullName evidence="3">Si:ch73-269m23.5</fullName>
    </submittedName>
</protein>